<dbReference type="InterPro" id="IPR039468">
    <property type="entry name" value="WDR19_WD40_rpt"/>
</dbReference>
<dbReference type="Proteomes" id="UP001162480">
    <property type="component" value="Chromosome 6"/>
</dbReference>
<dbReference type="PANTHER" id="PTHR14920:SF0">
    <property type="entry name" value="WD REPEAT DOMAIN 19"/>
    <property type="match status" value="1"/>
</dbReference>
<dbReference type="InterPro" id="IPR036322">
    <property type="entry name" value="WD40_repeat_dom_sf"/>
</dbReference>
<sequence>MNDSQEIYAIIQLEEDYTVDKMLWTEDGQLMAVSSFYGHLQVFLTKLPMLAVTYQTRIANLTSLLEVTVQDNVNNDSTLAISIDIEPSFIALGPSHLAVGMNNIAWFYHLGKGDKKLREVDYVGSVQSLKMNGIYVAAHIGDKIHLHILDANNCENDEFKQKQSRLFEGNKSHITHHAMAEDFLIFCTSSGLLQYFYMDDWKFVNEYKHTCGILKVFPHSMGNLSNFLRTRKFHKRIFH</sequence>
<name>A0AA36AY38_OCTVU</name>
<dbReference type="EMBL" id="OX597819">
    <property type="protein sequence ID" value="CAI9723899.1"/>
    <property type="molecule type" value="Genomic_DNA"/>
</dbReference>
<dbReference type="GO" id="GO:0030991">
    <property type="term" value="C:intraciliary transport particle A"/>
    <property type="evidence" value="ECO:0007669"/>
    <property type="project" value="TreeGrafter"/>
</dbReference>
<proteinExistence type="predicted"/>
<keyword evidence="3" id="KW-1185">Reference proteome</keyword>
<dbReference type="AlphaFoldDB" id="A0AA36AY38"/>
<feature type="domain" description="WDR19 WD40 repeat" evidence="1">
    <location>
        <begin position="58"/>
        <end position="224"/>
    </location>
</feature>
<accession>A0AA36AY38</accession>
<evidence type="ECO:0000259" key="1">
    <source>
        <dbReference type="Pfam" id="PF15911"/>
    </source>
</evidence>
<evidence type="ECO:0000313" key="2">
    <source>
        <dbReference type="EMBL" id="CAI9723899.1"/>
    </source>
</evidence>
<dbReference type="Pfam" id="PF15911">
    <property type="entry name" value="Beta-prop_WDR19_2nd"/>
    <property type="match status" value="1"/>
</dbReference>
<dbReference type="GO" id="GO:0060271">
    <property type="term" value="P:cilium assembly"/>
    <property type="evidence" value="ECO:0007669"/>
    <property type="project" value="TreeGrafter"/>
</dbReference>
<reference evidence="2" key="1">
    <citation type="submission" date="2023-08" db="EMBL/GenBank/DDBJ databases">
        <authorList>
            <person name="Alioto T."/>
            <person name="Alioto T."/>
            <person name="Gomez Garrido J."/>
        </authorList>
    </citation>
    <scope>NUCLEOTIDE SEQUENCE</scope>
</reference>
<organism evidence="2 3">
    <name type="scientific">Octopus vulgaris</name>
    <name type="common">Common octopus</name>
    <dbReference type="NCBI Taxonomy" id="6645"/>
    <lineage>
        <taxon>Eukaryota</taxon>
        <taxon>Metazoa</taxon>
        <taxon>Spiralia</taxon>
        <taxon>Lophotrochozoa</taxon>
        <taxon>Mollusca</taxon>
        <taxon>Cephalopoda</taxon>
        <taxon>Coleoidea</taxon>
        <taxon>Octopodiformes</taxon>
        <taxon>Octopoda</taxon>
        <taxon>Incirrata</taxon>
        <taxon>Octopodidae</taxon>
        <taxon>Octopus</taxon>
    </lineage>
</organism>
<dbReference type="SUPFAM" id="SSF50978">
    <property type="entry name" value="WD40 repeat-like"/>
    <property type="match status" value="1"/>
</dbReference>
<dbReference type="PANTHER" id="PTHR14920">
    <property type="entry name" value="OSMOTIC AVOIDANCE ABNORMAL PROTEIN 1/WD REPEAT MEMBRANE PROTEIN"/>
    <property type="match status" value="1"/>
</dbReference>
<dbReference type="InterPro" id="IPR040379">
    <property type="entry name" value="WDR19/dyf-2"/>
</dbReference>
<dbReference type="GO" id="GO:0005929">
    <property type="term" value="C:cilium"/>
    <property type="evidence" value="ECO:0007669"/>
    <property type="project" value="TreeGrafter"/>
</dbReference>
<dbReference type="GO" id="GO:0035721">
    <property type="term" value="P:intraciliary retrograde transport"/>
    <property type="evidence" value="ECO:0007669"/>
    <property type="project" value="InterPro"/>
</dbReference>
<gene>
    <name evidence="2" type="ORF">OCTVUL_1B001086</name>
</gene>
<evidence type="ECO:0000313" key="3">
    <source>
        <dbReference type="Proteomes" id="UP001162480"/>
    </source>
</evidence>
<protein>
    <submittedName>
        <fullName evidence="2">Repeat-containing 19</fullName>
    </submittedName>
</protein>